<gene>
    <name evidence="6" type="ORF">B0H16DRAFT_1836005</name>
</gene>
<keyword evidence="3 5" id="KW-1133">Transmembrane helix</keyword>
<dbReference type="PANTHER" id="PTHR23510">
    <property type="entry name" value="INNER MEMBRANE TRANSPORT PROTEIN YAJR"/>
    <property type="match status" value="1"/>
</dbReference>
<protein>
    <submittedName>
        <fullName evidence="6">MFS general substrate transporter</fullName>
    </submittedName>
</protein>
<feature type="transmembrane region" description="Helical" evidence="5">
    <location>
        <begin position="255"/>
        <end position="274"/>
    </location>
</feature>
<name>A0AAD7NB55_9AGAR</name>
<dbReference type="InterPro" id="IPR036259">
    <property type="entry name" value="MFS_trans_sf"/>
</dbReference>
<dbReference type="GO" id="GO:0016020">
    <property type="term" value="C:membrane"/>
    <property type="evidence" value="ECO:0007669"/>
    <property type="project" value="UniProtKB-SubCell"/>
</dbReference>
<dbReference type="Gene3D" id="1.20.1250.20">
    <property type="entry name" value="MFS general substrate transporter like domains"/>
    <property type="match status" value="1"/>
</dbReference>
<feature type="transmembrane region" description="Helical" evidence="5">
    <location>
        <begin position="80"/>
        <end position="108"/>
    </location>
</feature>
<proteinExistence type="predicted"/>
<feature type="transmembrane region" description="Helical" evidence="5">
    <location>
        <begin position="218"/>
        <end position="235"/>
    </location>
</feature>
<feature type="transmembrane region" description="Helical" evidence="5">
    <location>
        <begin position="314"/>
        <end position="338"/>
    </location>
</feature>
<keyword evidence="2 5" id="KW-0812">Transmembrane</keyword>
<feature type="transmembrane region" description="Helical" evidence="5">
    <location>
        <begin position="120"/>
        <end position="147"/>
    </location>
</feature>
<evidence type="ECO:0000256" key="5">
    <source>
        <dbReference type="SAM" id="Phobius"/>
    </source>
</evidence>
<reference evidence="6" key="1">
    <citation type="submission" date="2023-03" db="EMBL/GenBank/DDBJ databases">
        <title>Massive genome expansion in bonnet fungi (Mycena s.s.) driven by repeated elements and novel gene families across ecological guilds.</title>
        <authorList>
            <consortium name="Lawrence Berkeley National Laboratory"/>
            <person name="Harder C.B."/>
            <person name="Miyauchi S."/>
            <person name="Viragh M."/>
            <person name="Kuo A."/>
            <person name="Thoen E."/>
            <person name="Andreopoulos B."/>
            <person name="Lu D."/>
            <person name="Skrede I."/>
            <person name="Drula E."/>
            <person name="Henrissat B."/>
            <person name="Morin E."/>
            <person name="Kohler A."/>
            <person name="Barry K."/>
            <person name="LaButti K."/>
            <person name="Morin E."/>
            <person name="Salamov A."/>
            <person name="Lipzen A."/>
            <person name="Mereny Z."/>
            <person name="Hegedus B."/>
            <person name="Baldrian P."/>
            <person name="Stursova M."/>
            <person name="Weitz H."/>
            <person name="Taylor A."/>
            <person name="Grigoriev I.V."/>
            <person name="Nagy L.G."/>
            <person name="Martin F."/>
            <person name="Kauserud H."/>
        </authorList>
    </citation>
    <scope>NUCLEOTIDE SEQUENCE</scope>
    <source>
        <strain evidence="6">CBHHK182m</strain>
    </source>
</reference>
<dbReference type="SUPFAM" id="SSF103473">
    <property type="entry name" value="MFS general substrate transporter"/>
    <property type="match status" value="1"/>
</dbReference>
<sequence>MRSDRRDPQFSAYVTVSSASAYAAHLGGSTVFAGLTIGIPNVFSGLLLVPVMKIDQGRFPSAQRSSTCFDPDPGRYTRPLRIACAFLILGNILHAVAYRANFLYLILIGRLVSGIGRTTLASWLVIGQVFGMSAGPFICGVLFKVGFSNEVFNGFTSPGWITSSIWLLFTVVIALLFRDLPAPHKPNMSEAVELGHVPLPDTEASPASRDTPLTRRQYALIFTMCYASAACFFTLGSFESAIPIYTPAAFGYSPYAAGNFIALGGLATLPFLLASVRYARRFQDRVIHATGALLGLAGLLLLLAVLAADRVVFGSFYVCWVLVALGFNLASTCTLSLLSKQLPDVWNRTIQYSNYLGRIAGAVFGGAAVQIGMHNYVGVLIAVVGLMGAMQMVLWRDLKAKKG</sequence>
<feature type="transmembrane region" description="Helical" evidence="5">
    <location>
        <begin position="159"/>
        <end position="177"/>
    </location>
</feature>
<evidence type="ECO:0000256" key="1">
    <source>
        <dbReference type="ARBA" id="ARBA00004141"/>
    </source>
</evidence>
<keyword evidence="7" id="KW-1185">Reference proteome</keyword>
<feature type="transmembrane region" description="Helical" evidence="5">
    <location>
        <begin position="377"/>
        <end position="395"/>
    </location>
</feature>
<dbReference type="PANTHER" id="PTHR23510:SF64">
    <property type="entry name" value="INNER MEMBRANE TRANSPORT PROTEIN YAJR"/>
    <property type="match status" value="1"/>
</dbReference>
<feature type="transmembrane region" description="Helical" evidence="5">
    <location>
        <begin position="21"/>
        <end position="43"/>
    </location>
</feature>
<evidence type="ECO:0000256" key="4">
    <source>
        <dbReference type="ARBA" id="ARBA00023136"/>
    </source>
</evidence>
<dbReference type="EMBL" id="JARKIB010000057">
    <property type="protein sequence ID" value="KAJ7752904.1"/>
    <property type="molecule type" value="Genomic_DNA"/>
</dbReference>
<feature type="transmembrane region" description="Helical" evidence="5">
    <location>
        <begin position="286"/>
        <end position="308"/>
    </location>
</feature>
<dbReference type="AlphaFoldDB" id="A0AAD7NB55"/>
<evidence type="ECO:0000256" key="2">
    <source>
        <dbReference type="ARBA" id="ARBA00022692"/>
    </source>
</evidence>
<dbReference type="Proteomes" id="UP001215598">
    <property type="component" value="Unassembled WGS sequence"/>
</dbReference>
<evidence type="ECO:0000313" key="7">
    <source>
        <dbReference type="Proteomes" id="UP001215598"/>
    </source>
</evidence>
<dbReference type="InterPro" id="IPR051068">
    <property type="entry name" value="MFS_Domain-Containing_Protein"/>
</dbReference>
<keyword evidence="4 5" id="KW-0472">Membrane</keyword>
<evidence type="ECO:0000313" key="6">
    <source>
        <dbReference type="EMBL" id="KAJ7752904.1"/>
    </source>
</evidence>
<comment type="caution">
    <text evidence="6">The sequence shown here is derived from an EMBL/GenBank/DDBJ whole genome shotgun (WGS) entry which is preliminary data.</text>
</comment>
<accession>A0AAD7NB55</accession>
<evidence type="ECO:0000256" key="3">
    <source>
        <dbReference type="ARBA" id="ARBA00022989"/>
    </source>
</evidence>
<feature type="transmembrane region" description="Helical" evidence="5">
    <location>
        <begin position="350"/>
        <end position="371"/>
    </location>
</feature>
<organism evidence="6 7">
    <name type="scientific">Mycena metata</name>
    <dbReference type="NCBI Taxonomy" id="1033252"/>
    <lineage>
        <taxon>Eukaryota</taxon>
        <taxon>Fungi</taxon>
        <taxon>Dikarya</taxon>
        <taxon>Basidiomycota</taxon>
        <taxon>Agaricomycotina</taxon>
        <taxon>Agaricomycetes</taxon>
        <taxon>Agaricomycetidae</taxon>
        <taxon>Agaricales</taxon>
        <taxon>Marasmiineae</taxon>
        <taxon>Mycenaceae</taxon>
        <taxon>Mycena</taxon>
    </lineage>
</organism>
<comment type="subcellular location">
    <subcellularLocation>
        <location evidence="1">Membrane</location>
        <topology evidence="1">Multi-pass membrane protein</topology>
    </subcellularLocation>
</comment>